<gene>
    <name evidence="2" type="ORF">LSAT_V11C300145010</name>
</gene>
<comment type="caution">
    <text evidence="2">The sequence shown here is derived from an EMBL/GenBank/DDBJ whole genome shotgun (WGS) entry which is preliminary data.</text>
</comment>
<keyword evidence="3" id="KW-1185">Reference proteome</keyword>
<name>A0A9R1XJB8_LACSA</name>
<dbReference type="GO" id="GO:0003824">
    <property type="term" value="F:catalytic activity"/>
    <property type="evidence" value="ECO:0007669"/>
    <property type="project" value="InterPro"/>
</dbReference>
<dbReference type="PANTHER" id="PTHR11476">
    <property type="entry name" value="HISTIDYL-TRNA SYNTHETASE"/>
    <property type="match status" value="1"/>
</dbReference>
<dbReference type="Gene3D" id="3.30.930.10">
    <property type="entry name" value="Bira Bifunctional Protein, Domain 2"/>
    <property type="match status" value="1"/>
</dbReference>
<reference evidence="2 3" key="1">
    <citation type="journal article" date="2017" name="Nat. Commun.">
        <title>Genome assembly with in vitro proximity ligation data and whole-genome triplication in lettuce.</title>
        <authorList>
            <person name="Reyes-Chin-Wo S."/>
            <person name="Wang Z."/>
            <person name="Yang X."/>
            <person name="Kozik A."/>
            <person name="Arikit S."/>
            <person name="Song C."/>
            <person name="Xia L."/>
            <person name="Froenicke L."/>
            <person name="Lavelle D.O."/>
            <person name="Truco M.J."/>
            <person name="Xia R."/>
            <person name="Zhu S."/>
            <person name="Xu C."/>
            <person name="Xu H."/>
            <person name="Xu X."/>
            <person name="Cox K."/>
            <person name="Korf I."/>
            <person name="Meyers B.C."/>
            <person name="Michelmore R.W."/>
        </authorList>
    </citation>
    <scope>NUCLEOTIDE SEQUENCE [LARGE SCALE GENOMIC DNA]</scope>
    <source>
        <strain evidence="3">cv. Salinas</strain>
        <tissue evidence="2">Seedlings</tissue>
    </source>
</reference>
<organism evidence="2 3">
    <name type="scientific">Lactuca sativa</name>
    <name type="common">Garden lettuce</name>
    <dbReference type="NCBI Taxonomy" id="4236"/>
    <lineage>
        <taxon>Eukaryota</taxon>
        <taxon>Viridiplantae</taxon>
        <taxon>Streptophyta</taxon>
        <taxon>Embryophyta</taxon>
        <taxon>Tracheophyta</taxon>
        <taxon>Spermatophyta</taxon>
        <taxon>Magnoliopsida</taxon>
        <taxon>eudicotyledons</taxon>
        <taxon>Gunneridae</taxon>
        <taxon>Pentapetalae</taxon>
        <taxon>asterids</taxon>
        <taxon>campanulids</taxon>
        <taxon>Asterales</taxon>
        <taxon>Asteraceae</taxon>
        <taxon>Cichorioideae</taxon>
        <taxon>Cichorieae</taxon>
        <taxon>Lactucinae</taxon>
        <taxon>Lactuca</taxon>
    </lineage>
</organism>
<accession>A0A9R1XJB8</accession>
<evidence type="ECO:0000313" key="3">
    <source>
        <dbReference type="Proteomes" id="UP000235145"/>
    </source>
</evidence>
<evidence type="ECO:0000313" key="2">
    <source>
        <dbReference type="EMBL" id="KAJ0216850.1"/>
    </source>
</evidence>
<dbReference type="Pfam" id="PF13393">
    <property type="entry name" value="tRNA-synt_His"/>
    <property type="match status" value="1"/>
</dbReference>
<dbReference type="AlphaFoldDB" id="A0A9R1XJB8"/>
<dbReference type="EMBL" id="NBSK02000003">
    <property type="protein sequence ID" value="KAJ0216850.1"/>
    <property type="molecule type" value="Genomic_DNA"/>
</dbReference>
<dbReference type="Proteomes" id="UP000235145">
    <property type="component" value="Unassembled WGS sequence"/>
</dbReference>
<sequence length="593" mass="64826">MACERRVLTLGGKGSSLSPASVFEFSIASPPHILKTDPSALSSPTSNHKQNLPAPDFLAPSPGSYFKASIDSSSSPLNNKHNPAPSRIQLSVPDFLSPEEARASFLLLYKHLLGGSSSSSSTAVSQLLDILNNDTQTLTIDLDFQGNEDINKLRGSWPLITLIGICALLDHTASSLAPVADAVAALSCEALKADTSTAFSFTDSGDGCSDKDVTYVSNVMKVLLNGSKLCGNLHYIPIVHGRLRSLYKSVHSSTRIAVNSSTPFANGNGEDLSGLFSSLARALKNLGKSTHICLKGFENDDLYPTLVDSFNAGCPGLDRLNNSIKAAAKFELEEKYVESLHEIYILAKAVRKILSWEATISFISLEGSMKGEEGIDEKPDKKKKVMGKGTTLLMQFIKDNLLSVANNVTDSSCSTLPEKVAQCFLSHFESLLPKVKQVVESNESRRLPKLVKVTRDFAKEQMVVREKAFAIIGNVFKRHGAMALDTPVFELRETLTGKYGEDSKLIYDLADQGGEICSLRYDLTVPFARYVAMNGLTSFRRYQIAKVEETTHLKQDTVNFINAILTLLLNIGDYEVSVLVTFSFPYLFFYILK</sequence>
<dbReference type="SUPFAM" id="SSF55681">
    <property type="entry name" value="Class II aaRS and biotin synthetases"/>
    <property type="match status" value="1"/>
</dbReference>
<protein>
    <recommendedName>
        <fullName evidence="1">Class II Histidinyl-tRNA synthetase (HisRS)-like catalytic core domain-containing protein</fullName>
    </recommendedName>
</protein>
<proteinExistence type="predicted"/>
<dbReference type="PANTHER" id="PTHR11476:SF7">
    <property type="entry name" value="HISTIDINE--TRNA LIGASE"/>
    <property type="match status" value="1"/>
</dbReference>
<dbReference type="SUPFAM" id="SSF48557">
    <property type="entry name" value="L-aspartase-like"/>
    <property type="match status" value="1"/>
</dbReference>
<feature type="domain" description="Class II Histidinyl-tRNA synthetase (HisRS)-like catalytic core" evidence="1">
    <location>
        <begin position="455"/>
        <end position="533"/>
    </location>
</feature>
<dbReference type="InterPro" id="IPR041715">
    <property type="entry name" value="HisRS-like_core"/>
</dbReference>
<dbReference type="InterPro" id="IPR045864">
    <property type="entry name" value="aa-tRNA-synth_II/BPL/LPL"/>
</dbReference>
<evidence type="ECO:0000259" key="1">
    <source>
        <dbReference type="Pfam" id="PF13393"/>
    </source>
</evidence>
<dbReference type="InterPro" id="IPR008948">
    <property type="entry name" value="L-Aspartase-like"/>
</dbReference>